<keyword evidence="2" id="KW-1185">Reference proteome</keyword>
<dbReference type="EMBL" id="FOIU01000001">
    <property type="protein sequence ID" value="SEV90643.1"/>
    <property type="molecule type" value="Genomic_DNA"/>
</dbReference>
<dbReference type="AlphaFoldDB" id="A0A1I0MQY7"/>
<evidence type="ECO:0000313" key="1">
    <source>
        <dbReference type="EMBL" id="SEV90643.1"/>
    </source>
</evidence>
<accession>A0A1I0MQY7</accession>
<reference evidence="2" key="1">
    <citation type="submission" date="2016-10" db="EMBL/GenBank/DDBJ databases">
        <authorList>
            <person name="Varghese N."/>
            <person name="Submissions S."/>
        </authorList>
    </citation>
    <scope>NUCLEOTIDE SEQUENCE [LARGE SCALE GENOMIC DNA]</scope>
    <source>
        <strain evidence="2">DSM 17724</strain>
    </source>
</reference>
<evidence type="ECO:0000313" key="2">
    <source>
        <dbReference type="Proteomes" id="UP000199469"/>
    </source>
</evidence>
<dbReference type="Proteomes" id="UP000199469">
    <property type="component" value="Unassembled WGS sequence"/>
</dbReference>
<proteinExistence type="predicted"/>
<gene>
    <name evidence="1" type="ORF">SAMN05421841_0129</name>
</gene>
<name>A0A1I0MQY7_9FLAO</name>
<organism evidence="1 2">
    <name type="scientific">Chryseobacterium wanjuense</name>
    <dbReference type="NCBI Taxonomy" id="356305"/>
    <lineage>
        <taxon>Bacteria</taxon>
        <taxon>Pseudomonadati</taxon>
        <taxon>Bacteroidota</taxon>
        <taxon>Flavobacteriia</taxon>
        <taxon>Flavobacteriales</taxon>
        <taxon>Weeksellaceae</taxon>
        <taxon>Chryseobacterium group</taxon>
        <taxon>Chryseobacterium</taxon>
    </lineage>
</organism>
<sequence length="59" mass="7014">MYSKACFKYLLSGLECLKAFLMNNKNLLIDEINSEYRPTHDIHFIHLQSLMFNLSFHGY</sequence>
<protein>
    <submittedName>
        <fullName evidence="1">Uncharacterized protein</fullName>
    </submittedName>
</protein>